<feature type="region of interest" description="Disordered" evidence="2">
    <location>
        <begin position="497"/>
        <end position="546"/>
    </location>
</feature>
<dbReference type="Pfam" id="PF12229">
    <property type="entry name" value="PG_binding_4"/>
    <property type="match status" value="1"/>
</dbReference>
<dbReference type="InterPro" id="IPR022029">
    <property type="entry name" value="YoaR-like_PG-bd"/>
</dbReference>
<dbReference type="RefSeq" id="WP_074463364.1">
    <property type="nucleotide sequence ID" value="NZ_FMUR01000023.1"/>
</dbReference>
<dbReference type="InterPro" id="IPR007391">
    <property type="entry name" value="Vancomycin_resist_VanW"/>
</dbReference>
<feature type="region of interest" description="Disordered" evidence="2">
    <location>
        <begin position="157"/>
        <end position="178"/>
    </location>
</feature>
<proteinExistence type="predicted"/>
<dbReference type="SMART" id="SM01208">
    <property type="entry name" value="G5"/>
    <property type="match status" value="1"/>
</dbReference>
<evidence type="ECO:0000256" key="3">
    <source>
        <dbReference type="SAM" id="SignalP"/>
    </source>
</evidence>
<accession>A0A1G5GQU6</accession>
<evidence type="ECO:0000313" key="5">
    <source>
        <dbReference type="EMBL" id="SCY53550.1"/>
    </source>
</evidence>
<feature type="compositionally biased region" description="Basic and acidic residues" evidence="2">
    <location>
        <begin position="526"/>
        <end position="546"/>
    </location>
</feature>
<dbReference type="Pfam" id="PF04294">
    <property type="entry name" value="VanW"/>
    <property type="match status" value="1"/>
</dbReference>
<reference evidence="6" key="1">
    <citation type="submission" date="2016-10" db="EMBL/GenBank/DDBJ databases">
        <authorList>
            <person name="Varghese N."/>
            <person name="Submissions S."/>
        </authorList>
    </citation>
    <scope>NUCLEOTIDE SEQUENCE [LARGE SCALE GENOMIC DNA]</scope>
    <source>
        <strain evidence="6">XBD2006</strain>
    </source>
</reference>
<dbReference type="AlphaFoldDB" id="A0A1G5GQU6"/>
<keyword evidence="1 3" id="KW-0732">Signal</keyword>
<protein>
    <submittedName>
        <fullName evidence="5">Vancomycin resistance protein YoaR, contains peptidoglycan-binding and VanW domains</fullName>
    </submittedName>
</protein>
<evidence type="ECO:0000256" key="1">
    <source>
        <dbReference type="ARBA" id="ARBA00022729"/>
    </source>
</evidence>
<gene>
    <name evidence="5" type="ORF">SAMN02910451_02987</name>
</gene>
<dbReference type="OrthoDB" id="9797191at2"/>
<dbReference type="InterPro" id="IPR011098">
    <property type="entry name" value="G5_dom"/>
</dbReference>
<keyword evidence="6" id="KW-1185">Reference proteome</keyword>
<dbReference type="InterPro" id="IPR052913">
    <property type="entry name" value="Glycopeptide_resist_protein"/>
</dbReference>
<dbReference type="PANTHER" id="PTHR35788">
    <property type="entry name" value="EXPORTED PROTEIN-RELATED"/>
    <property type="match status" value="1"/>
</dbReference>
<sequence>MKRFFCGLALSVLTLAAVPVGQVSAAGNTIAKGVKIGDIDASGMTVEEAKEAVEKKVREVAEGELILTGGNGKKIPVKGSELGITWSNPNVIKDAYAIGHEGNVVERYKEGKDVEESTVKFDIEYGIDKEALSKVLRKCSTEFNSDLENVNLAKEKAKEEKNKKGTKEKRERALKEGEGDQATGITGYLVNMEESKAILKDFIANSWTPENNEVELAVRTVDAFKNEEALQKMSDVLGTYTTGYRDSGAARSANIENACGLLNGITLEPGEELSILDTITPFSEENGYYPAGSYLNGLVVESIGGGICQVSSTLYNAVLLAELDVIERHNHSMIVSYVEPSADAAIAQSGGKDFKFRNNTDSPIYIEAICTPDKHVTFTIYGHDNRPAGRKVTYKSIILDKTPASEDKYMTDPSQALGYVGMQSAHLGYKSQLCKVVEENGVESATKIINTSTYNMVPRIIMVGTKGATEADIAELKTAMDTKEIKTVRNVAQELGKKKSVAASLNTDSEADQKKTVTTDSDLEGAEARNDKPENKEKKKGILSEG</sequence>
<feature type="domain" description="G5" evidence="4">
    <location>
        <begin position="391"/>
        <end position="467"/>
    </location>
</feature>
<evidence type="ECO:0000259" key="4">
    <source>
        <dbReference type="SMART" id="SM01208"/>
    </source>
</evidence>
<feature type="signal peptide" evidence="3">
    <location>
        <begin position="1"/>
        <end position="25"/>
    </location>
</feature>
<dbReference type="PANTHER" id="PTHR35788:SF1">
    <property type="entry name" value="EXPORTED PROTEIN"/>
    <property type="match status" value="1"/>
</dbReference>
<evidence type="ECO:0000313" key="6">
    <source>
        <dbReference type="Proteomes" id="UP000183047"/>
    </source>
</evidence>
<dbReference type="EMBL" id="FMUR01000023">
    <property type="protein sequence ID" value="SCY53550.1"/>
    <property type="molecule type" value="Genomic_DNA"/>
</dbReference>
<feature type="chain" id="PRO_5010367155" evidence="3">
    <location>
        <begin position="26"/>
        <end position="546"/>
    </location>
</feature>
<dbReference type="Proteomes" id="UP000183047">
    <property type="component" value="Unassembled WGS sequence"/>
</dbReference>
<evidence type="ECO:0000256" key="2">
    <source>
        <dbReference type="SAM" id="MobiDB-lite"/>
    </source>
</evidence>
<name>A0A1G5GQU6_9FIRM</name>
<organism evidence="5 6">
    <name type="scientific">Butyrivibrio hungatei</name>
    <dbReference type="NCBI Taxonomy" id="185008"/>
    <lineage>
        <taxon>Bacteria</taxon>
        <taxon>Bacillati</taxon>
        <taxon>Bacillota</taxon>
        <taxon>Clostridia</taxon>
        <taxon>Lachnospirales</taxon>
        <taxon>Lachnospiraceae</taxon>
        <taxon>Butyrivibrio</taxon>
    </lineage>
</organism>